<accession>A0A1J1HP89</accession>
<dbReference type="AlphaFoldDB" id="A0A1J1HP89"/>
<name>A0A1J1HP89_9DIPT</name>
<gene>
    <name evidence="1" type="ORF">CLUMA_CG003532</name>
</gene>
<evidence type="ECO:0000313" key="1">
    <source>
        <dbReference type="EMBL" id="CRK89869.1"/>
    </source>
</evidence>
<keyword evidence="2" id="KW-1185">Reference proteome</keyword>
<protein>
    <submittedName>
        <fullName evidence="1">CLUMA_CG003532, isoform A</fullName>
    </submittedName>
</protein>
<dbReference type="Proteomes" id="UP000183832">
    <property type="component" value="Unassembled WGS sequence"/>
</dbReference>
<organism evidence="1 2">
    <name type="scientific">Clunio marinus</name>
    <dbReference type="NCBI Taxonomy" id="568069"/>
    <lineage>
        <taxon>Eukaryota</taxon>
        <taxon>Metazoa</taxon>
        <taxon>Ecdysozoa</taxon>
        <taxon>Arthropoda</taxon>
        <taxon>Hexapoda</taxon>
        <taxon>Insecta</taxon>
        <taxon>Pterygota</taxon>
        <taxon>Neoptera</taxon>
        <taxon>Endopterygota</taxon>
        <taxon>Diptera</taxon>
        <taxon>Nematocera</taxon>
        <taxon>Chironomoidea</taxon>
        <taxon>Chironomidae</taxon>
        <taxon>Clunio</taxon>
    </lineage>
</organism>
<sequence>MYKANKKLFQFQANKRGRNFHRRVVVDLRHTGFERNRCEVRMKLKTPYAAIFKKNTDGVIWDVLGFLTHCPCGNAGNERLNTIQGEILVAERKLEGLEARIKAA</sequence>
<reference evidence="1 2" key="1">
    <citation type="submission" date="2015-04" db="EMBL/GenBank/DDBJ databases">
        <authorList>
            <person name="Syromyatnikov M.Y."/>
            <person name="Popov V.N."/>
        </authorList>
    </citation>
    <scope>NUCLEOTIDE SEQUENCE [LARGE SCALE GENOMIC DNA]</scope>
</reference>
<dbReference type="EMBL" id="CVRI01000014">
    <property type="protein sequence ID" value="CRK89869.1"/>
    <property type="molecule type" value="Genomic_DNA"/>
</dbReference>
<evidence type="ECO:0000313" key="2">
    <source>
        <dbReference type="Proteomes" id="UP000183832"/>
    </source>
</evidence>
<proteinExistence type="predicted"/>